<dbReference type="EMBL" id="JAIGNU010000001">
    <property type="protein sequence ID" value="MBX7501674.1"/>
    <property type="molecule type" value="Genomic_DNA"/>
</dbReference>
<dbReference type="InterPro" id="IPR046342">
    <property type="entry name" value="CBS_dom_sf"/>
</dbReference>
<dbReference type="PANTHER" id="PTHR43080">
    <property type="entry name" value="CBS DOMAIN-CONTAINING PROTEIN CBSX3, MITOCHONDRIAL"/>
    <property type="match status" value="1"/>
</dbReference>
<dbReference type="InterPro" id="IPR051257">
    <property type="entry name" value="Diverse_CBS-Domain"/>
</dbReference>
<evidence type="ECO:0000313" key="4">
    <source>
        <dbReference type="EMBL" id="MBX7501674.1"/>
    </source>
</evidence>
<name>A0ABS7JVQ7_9SPHN</name>
<dbReference type="PROSITE" id="PS51371">
    <property type="entry name" value="CBS"/>
    <property type="match status" value="2"/>
</dbReference>
<accession>A0ABS7JVQ7</accession>
<comment type="caution">
    <text evidence="4">The sequence shown here is derived from an EMBL/GenBank/DDBJ whole genome shotgun (WGS) entry which is preliminary data.</text>
</comment>
<evidence type="ECO:0000259" key="3">
    <source>
        <dbReference type="PROSITE" id="PS51371"/>
    </source>
</evidence>
<keyword evidence="5" id="KW-1185">Reference proteome</keyword>
<organism evidence="4 5">
    <name type="scientific">Qipengyuania mesophila</name>
    <dbReference type="NCBI Taxonomy" id="2867246"/>
    <lineage>
        <taxon>Bacteria</taxon>
        <taxon>Pseudomonadati</taxon>
        <taxon>Pseudomonadota</taxon>
        <taxon>Alphaproteobacteria</taxon>
        <taxon>Sphingomonadales</taxon>
        <taxon>Erythrobacteraceae</taxon>
        <taxon>Qipengyuania</taxon>
    </lineage>
</organism>
<evidence type="ECO:0000256" key="2">
    <source>
        <dbReference type="PROSITE-ProRule" id="PRU00703"/>
    </source>
</evidence>
<dbReference type="CDD" id="cd04622">
    <property type="entry name" value="CBS_pair_HRP1_like"/>
    <property type="match status" value="1"/>
</dbReference>
<gene>
    <name evidence="4" type="ORF">K3181_09490</name>
</gene>
<dbReference type="Gene3D" id="3.10.580.10">
    <property type="entry name" value="CBS-domain"/>
    <property type="match status" value="1"/>
</dbReference>
<evidence type="ECO:0000256" key="1">
    <source>
        <dbReference type="ARBA" id="ARBA00023122"/>
    </source>
</evidence>
<feature type="domain" description="CBS" evidence="3">
    <location>
        <begin position="7"/>
        <end position="63"/>
    </location>
</feature>
<reference evidence="4 5" key="1">
    <citation type="submission" date="2021-08" db="EMBL/GenBank/DDBJ databases">
        <title>Comparative Genomics Analysis of the Genus Qipengyuania Reveals Extensive Genetic Diversity and Metabolic Versatility, Including the Description of Fifteen Novel Species.</title>
        <authorList>
            <person name="Liu Y."/>
        </authorList>
    </citation>
    <scope>NUCLEOTIDE SEQUENCE [LARGE SCALE GENOMIC DNA]</scope>
    <source>
        <strain evidence="4 5">YG27</strain>
    </source>
</reference>
<keyword evidence="1 2" id="KW-0129">CBS domain</keyword>
<dbReference type="Proteomes" id="UP000782554">
    <property type="component" value="Unassembled WGS sequence"/>
</dbReference>
<evidence type="ECO:0000313" key="5">
    <source>
        <dbReference type="Proteomes" id="UP000782554"/>
    </source>
</evidence>
<sequence>MKVEDIMTKDPACCAPSDSVKTASQLMIDNDCGEIPVIDESGVLVGVVTDRDIACRCVAERKSSDTAVEAVMSQQLVTKPQESVEDCCAKMEDGQLRRLPVVDEQGKCCGIVSQADIAMEGSKKEAGVLLREISEPIEEPAKAGCC</sequence>
<feature type="domain" description="CBS" evidence="3">
    <location>
        <begin position="71"/>
        <end position="128"/>
    </location>
</feature>
<dbReference type="SUPFAM" id="SSF54631">
    <property type="entry name" value="CBS-domain pair"/>
    <property type="match status" value="1"/>
</dbReference>
<protein>
    <submittedName>
        <fullName evidence="4">CBS domain-containing protein</fullName>
    </submittedName>
</protein>
<dbReference type="SMART" id="SM00116">
    <property type="entry name" value="CBS"/>
    <property type="match status" value="2"/>
</dbReference>
<dbReference type="PANTHER" id="PTHR43080:SF2">
    <property type="entry name" value="CBS DOMAIN-CONTAINING PROTEIN"/>
    <property type="match status" value="1"/>
</dbReference>
<dbReference type="InterPro" id="IPR000644">
    <property type="entry name" value="CBS_dom"/>
</dbReference>
<proteinExistence type="predicted"/>
<dbReference type="Pfam" id="PF00571">
    <property type="entry name" value="CBS"/>
    <property type="match status" value="2"/>
</dbReference>